<dbReference type="KEGG" id="vg:77924497"/>
<reference evidence="1 2" key="1">
    <citation type="submission" date="2019-04" db="EMBL/GenBank/DDBJ databases">
        <authorList>
            <person name="Pope W.H."/>
            <person name="Garlena R.A."/>
            <person name="Russell D.A."/>
            <person name="Jacobs-Sera D."/>
            <person name="Hatfull G.F."/>
        </authorList>
    </citation>
    <scope>NUCLEOTIDE SEQUENCE [LARGE SCALE GENOMIC DNA]</scope>
</reference>
<proteinExistence type="predicted"/>
<dbReference type="Gene3D" id="1.10.10.10">
    <property type="entry name" value="Winged helix-like DNA-binding domain superfamily/Winged helix DNA-binding domain"/>
    <property type="match status" value="1"/>
</dbReference>
<sequence>MNRDEYLARQAAITSERVARVRELTVQGKSLPQIAEILGVHVRTVSSDRRIAGITQSPTDAPQWSERVERVAELSRQGLSNKIIAEILHVDERTIVRDRRRIGIPSAVKRLTTEEIATAKRLLEEGAGYNEAARTINCAATSLQNRFPEMGMKPEDIVRRGVKG</sequence>
<organism evidence="1 2">
    <name type="scientific">Gordonia phage Forza</name>
    <dbReference type="NCBI Taxonomy" id="2571247"/>
    <lineage>
        <taxon>Viruses</taxon>
        <taxon>Duplodnaviria</taxon>
        <taxon>Heunggongvirae</taxon>
        <taxon>Uroviricota</taxon>
        <taxon>Caudoviricetes</taxon>
        <taxon>Forzavirus</taxon>
        <taxon>Forzavirus forza</taxon>
    </lineage>
</organism>
<dbReference type="GeneID" id="77924497"/>
<dbReference type="Gene3D" id="1.10.10.60">
    <property type="entry name" value="Homeodomain-like"/>
    <property type="match status" value="1"/>
</dbReference>
<keyword evidence="2" id="KW-1185">Reference proteome</keyword>
<gene>
    <name evidence="1" type="primary">129</name>
    <name evidence="1" type="ORF">SEA_FORZA_129</name>
</gene>
<evidence type="ECO:0000313" key="2">
    <source>
        <dbReference type="Proteomes" id="UP000423482"/>
    </source>
</evidence>
<evidence type="ECO:0000313" key="1">
    <source>
        <dbReference type="EMBL" id="QGT55122.1"/>
    </source>
</evidence>
<dbReference type="RefSeq" id="YP_010649009.1">
    <property type="nucleotide sequence ID" value="NC_070763.1"/>
</dbReference>
<dbReference type="InterPro" id="IPR036388">
    <property type="entry name" value="WH-like_DNA-bd_sf"/>
</dbReference>
<dbReference type="EMBL" id="MK814760">
    <property type="protein sequence ID" value="QGT55122.1"/>
    <property type="molecule type" value="Genomic_DNA"/>
</dbReference>
<accession>A0A650FB13</accession>
<name>A0A650FB13_9CAUD</name>
<evidence type="ECO:0008006" key="3">
    <source>
        <dbReference type="Google" id="ProtNLM"/>
    </source>
</evidence>
<protein>
    <recommendedName>
        <fullName evidence="3">Helix-turn-helix DNA binding protein</fullName>
    </recommendedName>
</protein>
<dbReference type="Proteomes" id="UP000423482">
    <property type="component" value="Segment"/>
</dbReference>